<keyword evidence="1" id="KW-0238">DNA-binding</keyword>
<evidence type="ECO:0000313" key="4">
    <source>
        <dbReference type="EMBL" id="WYF43764.1"/>
    </source>
</evidence>
<accession>A0AAU6PZL9</accession>
<evidence type="ECO:0000256" key="1">
    <source>
        <dbReference type="ARBA" id="ARBA00023125"/>
    </source>
</evidence>
<dbReference type="EMBL" id="CP149782">
    <property type="protein sequence ID" value="WYF43764.1"/>
    <property type="molecule type" value="Genomic_DNA"/>
</dbReference>
<dbReference type="Pfam" id="PF07282">
    <property type="entry name" value="Cas12f1-like_TNB"/>
    <property type="match status" value="1"/>
</dbReference>
<gene>
    <name evidence="4" type="ORF">WDJ50_10090</name>
</gene>
<proteinExistence type="predicted"/>
<reference evidence="4" key="1">
    <citation type="submission" date="2024-03" db="EMBL/GenBank/DDBJ databases">
        <title>Deinococcus weizhi sp. nov., isolated from human skin.</title>
        <authorList>
            <person name="Wei Z."/>
            <person name="Tian F."/>
            <person name="Yang C."/>
            <person name="Xin L.T."/>
            <person name="Wen Z.J."/>
            <person name="Lan K.C."/>
            <person name="Yu L."/>
            <person name="Zhe W."/>
            <person name="Dan F.D."/>
            <person name="Jun W."/>
            <person name="Rui Z."/>
            <person name="Yong X.J."/>
            <person name="Ting Y."/>
            <person name="Wei X."/>
            <person name="Xu Z.G."/>
            <person name="Xin Z."/>
            <person name="Dong F.G."/>
            <person name="Ni X.M."/>
            <person name="Zheng M.G."/>
            <person name="Chun Y."/>
            <person name="Qian W.X."/>
        </authorList>
    </citation>
    <scope>NUCLEOTIDE SEQUENCE</scope>
    <source>
        <strain evidence="4">VB142</strain>
    </source>
</reference>
<feature type="region of interest" description="Disordered" evidence="2">
    <location>
        <begin position="122"/>
        <end position="142"/>
    </location>
</feature>
<protein>
    <submittedName>
        <fullName evidence="4">Zinc ribbon domain-containing protein</fullName>
    </submittedName>
</protein>
<dbReference type="GO" id="GO:0003677">
    <property type="term" value="F:DNA binding"/>
    <property type="evidence" value="ECO:0007669"/>
    <property type="project" value="UniProtKB-KW"/>
</dbReference>
<organism evidence="4">
    <name type="scientific">Deinococcus sp. VB142</name>
    <dbReference type="NCBI Taxonomy" id="3112952"/>
    <lineage>
        <taxon>Bacteria</taxon>
        <taxon>Thermotogati</taxon>
        <taxon>Deinococcota</taxon>
        <taxon>Deinococci</taxon>
        <taxon>Deinococcales</taxon>
        <taxon>Deinococcaceae</taxon>
        <taxon>Deinococcus</taxon>
    </lineage>
</organism>
<name>A0AAU6PZL9_9DEIO</name>
<dbReference type="RefSeq" id="WP_339094719.1">
    <property type="nucleotide sequence ID" value="NZ_CP149782.1"/>
</dbReference>
<evidence type="ECO:0000256" key="2">
    <source>
        <dbReference type="SAM" id="MobiDB-lite"/>
    </source>
</evidence>
<dbReference type="InterPro" id="IPR010095">
    <property type="entry name" value="Cas12f1-like_TNB"/>
</dbReference>
<dbReference type="AlphaFoldDB" id="A0AAU6PZL9"/>
<feature type="domain" description="Cas12f1-like TNB" evidence="3">
    <location>
        <begin position="280"/>
        <end position="336"/>
    </location>
</feature>
<evidence type="ECO:0000259" key="3">
    <source>
        <dbReference type="Pfam" id="PF07282"/>
    </source>
</evidence>
<sequence>MTTHNIRILHEANATLESMIQQGHLLPITEKIPGVAGQVYRTADNAGITAIDHFSLQIANKVVPANMYALPPEEYAGLVKASPQFAQHRLEHLVTPLLHPMTSAQQGQWLREVTQALEADPRVDPTPRMLSQPTNPARWRPEATRLSRSGCGWLLTLGFDEPVIDCLKGLDLAAAGVDIGLHNLAVTAFASGAVHRAPGVQDIRLTDHDVSTAFPKAKELERNLDLLQHAAARAAFQDLIRTLLSSASSVCVEDLRYTDTCDSFKQRSRSLGIRDWMMSWLPQRLHAQGIPLMRIRPDHTSQFCSLTHRWGERDGRTFKDGNGHITDADLNAARNILHLGLAQRIARELGNKGGAKGDGENDRG</sequence>